<proteinExistence type="predicted"/>
<reference evidence="2" key="1">
    <citation type="submission" date="2014-09" db="EMBL/GenBank/DDBJ databases">
        <authorList>
            <person name="Magalhaes I.L.F."/>
            <person name="Oliveira U."/>
            <person name="Santos F.R."/>
            <person name="Vidigal T.H.D.A."/>
            <person name="Brescovit A.D."/>
            <person name="Santos A.J."/>
        </authorList>
    </citation>
    <scope>NUCLEOTIDE SEQUENCE</scope>
    <source>
        <tissue evidence="2">Shoot tissue taken approximately 20 cm above the soil surface</tissue>
    </source>
</reference>
<evidence type="ECO:0000313" key="2">
    <source>
        <dbReference type="EMBL" id="JAE20953.1"/>
    </source>
</evidence>
<name>A0A0A9GJU5_ARUDO</name>
<feature type="region of interest" description="Disordered" evidence="1">
    <location>
        <begin position="1"/>
        <end position="41"/>
    </location>
</feature>
<dbReference type="EMBL" id="GBRH01176943">
    <property type="protein sequence ID" value="JAE20953.1"/>
    <property type="molecule type" value="Transcribed_RNA"/>
</dbReference>
<evidence type="ECO:0000256" key="1">
    <source>
        <dbReference type="SAM" id="MobiDB-lite"/>
    </source>
</evidence>
<sequence length="41" mass="4609">MVQQRPGRTAASPPRCRSARRSEQRAPPASRRREIPEVVAP</sequence>
<feature type="compositionally biased region" description="Basic and acidic residues" evidence="1">
    <location>
        <begin position="31"/>
        <end position="41"/>
    </location>
</feature>
<organism evidence="2">
    <name type="scientific">Arundo donax</name>
    <name type="common">Giant reed</name>
    <name type="synonym">Donax arundinaceus</name>
    <dbReference type="NCBI Taxonomy" id="35708"/>
    <lineage>
        <taxon>Eukaryota</taxon>
        <taxon>Viridiplantae</taxon>
        <taxon>Streptophyta</taxon>
        <taxon>Embryophyta</taxon>
        <taxon>Tracheophyta</taxon>
        <taxon>Spermatophyta</taxon>
        <taxon>Magnoliopsida</taxon>
        <taxon>Liliopsida</taxon>
        <taxon>Poales</taxon>
        <taxon>Poaceae</taxon>
        <taxon>PACMAD clade</taxon>
        <taxon>Arundinoideae</taxon>
        <taxon>Arundineae</taxon>
        <taxon>Arundo</taxon>
    </lineage>
</organism>
<reference evidence="2" key="2">
    <citation type="journal article" date="2015" name="Data Brief">
        <title>Shoot transcriptome of the giant reed, Arundo donax.</title>
        <authorList>
            <person name="Barrero R.A."/>
            <person name="Guerrero F.D."/>
            <person name="Moolhuijzen P."/>
            <person name="Goolsby J.A."/>
            <person name="Tidwell J."/>
            <person name="Bellgard S.E."/>
            <person name="Bellgard M.I."/>
        </authorList>
    </citation>
    <scope>NUCLEOTIDE SEQUENCE</scope>
    <source>
        <tissue evidence="2">Shoot tissue taken approximately 20 cm above the soil surface</tissue>
    </source>
</reference>
<accession>A0A0A9GJU5</accession>
<protein>
    <submittedName>
        <fullName evidence="2">Uncharacterized protein</fullName>
    </submittedName>
</protein>
<dbReference type="AlphaFoldDB" id="A0A0A9GJU5"/>